<comment type="caution">
    <text evidence="2">The sequence shown here is derived from an EMBL/GenBank/DDBJ whole genome shotgun (WGS) entry which is preliminary data.</text>
</comment>
<dbReference type="CDD" id="cd06263">
    <property type="entry name" value="MAM"/>
    <property type="match status" value="1"/>
</dbReference>
<dbReference type="InterPro" id="IPR000998">
    <property type="entry name" value="MAM_dom"/>
</dbReference>
<dbReference type="Pfam" id="PF00629">
    <property type="entry name" value="MAM"/>
    <property type="match status" value="1"/>
</dbReference>
<feature type="domain" description="MAM" evidence="1">
    <location>
        <begin position="134"/>
        <end position="203"/>
    </location>
</feature>
<dbReference type="InterPro" id="IPR051560">
    <property type="entry name" value="MAM_domain-containing"/>
</dbReference>
<reference evidence="2" key="2">
    <citation type="submission" date="2020-11" db="EMBL/GenBank/DDBJ databases">
        <authorList>
            <person name="McCartney M.A."/>
            <person name="Auch B."/>
            <person name="Kono T."/>
            <person name="Mallez S."/>
            <person name="Becker A."/>
            <person name="Gohl D.M."/>
            <person name="Silverstein K.A.T."/>
            <person name="Koren S."/>
            <person name="Bechman K.B."/>
            <person name="Herman A."/>
            <person name="Abrahante J.E."/>
            <person name="Garbe J."/>
        </authorList>
    </citation>
    <scope>NUCLEOTIDE SEQUENCE</scope>
    <source>
        <strain evidence="2">Duluth1</strain>
        <tissue evidence="2">Whole animal</tissue>
    </source>
</reference>
<keyword evidence="3" id="KW-1185">Reference proteome</keyword>
<dbReference type="SUPFAM" id="SSF100895">
    <property type="entry name" value="Kazal-type serine protease inhibitors"/>
    <property type="match status" value="1"/>
</dbReference>
<organism evidence="2 3">
    <name type="scientific">Dreissena polymorpha</name>
    <name type="common">Zebra mussel</name>
    <name type="synonym">Mytilus polymorpha</name>
    <dbReference type="NCBI Taxonomy" id="45954"/>
    <lineage>
        <taxon>Eukaryota</taxon>
        <taxon>Metazoa</taxon>
        <taxon>Spiralia</taxon>
        <taxon>Lophotrochozoa</taxon>
        <taxon>Mollusca</taxon>
        <taxon>Bivalvia</taxon>
        <taxon>Autobranchia</taxon>
        <taxon>Heteroconchia</taxon>
        <taxon>Euheterodonta</taxon>
        <taxon>Imparidentia</taxon>
        <taxon>Neoheterodontei</taxon>
        <taxon>Myida</taxon>
        <taxon>Dreissenoidea</taxon>
        <taxon>Dreissenidae</taxon>
        <taxon>Dreissena</taxon>
    </lineage>
</organism>
<sequence length="281" mass="30738">DLSKISACIEVGLKSTEVHSQPDLRSDSLGYLDNGECFHGYYTEGNDWVKVIDDATELYIGRGSLFPCDPKMFPNEDIHARLRPQCNFDLDSLCSWKNVHGQDDFDWVLYQSSTPTDDTGPDFDHTLRNATGRLDVYQALETSVPGNLMWSVIGDNGNAWLQGQVALESAQNYSIIIAGFVGNGYLGDIAIDDVSLSDGYCDVQPPSASRSDVSNSTLARELHMGMVARGQNATTIICSSGFEIKCGSDGLFYPNLCELAKAKCYDNNLTMVDMSYCGAGK</sequence>
<evidence type="ECO:0000313" key="3">
    <source>
        <dbReference type="Proteomes" id="UP000828390"/>
    </source>
</evidence>
<reference evidence="2" key="1">
    <citation type="journal article" date="2019" name="bioRxiv">
        <title>The Genome of the Zebra Mussel, Dreissena polymorpha: A Resource for Invasive Species Research.</title>
        <authorList>
            <person name="McCartney M.A."/>
            <person name="Auch B."/>
            <person name="Kono T."/>
            <person name="Mallez S."/>
            <person name="Zhang Y."/>
            <person name="Obille A."/>
            <person name="Becker A."/>
            <person name="Abrahante J.E."/>
            <person name="Garbe J."/>
            <person name="Badalamenti J.P."/>
            <person name="Herman A."/>
            <person name="Mangelson H."/>
            <person name="Liachko I."/>
            <person name="Sullivan S."/>
            <person name="Sone E.D."/>
            <person name="Koren S."/>
            <person name="Silverstein K.A.T."/>
            <person name="Beckman K.B."/>
            <person name="Gohl D.M."/>
        </authorList>
    </citation>
    <scope>NUCLEOTIDE SEQUENCE</scope>
    <source>
        <strain evidence="2">Duluth1</strain>
        <tissue evidence="2">Whole animal</tissue>
    </source>
</reference>
<dbReference type="InterPro" id="IPR013320">
    <property type="entry name" value="ConA-like_dom_sf"/>
</dbReference>
<feature type="non-terminal residue" evidence="2">
    <location>
        <position position="281"/>
    </location>
</feature>
<dbReference type="Gene3D" id="3.30.60.30">
    <property type="match status" value="1"/>
</dbReference>
<dbReference type="PROSITE" id="PS50060">
    <property type="entry name" value="MAM_2"/>
    <property type="match status" value="2"/>
</dbReference>
<dbReference type="InterPro" id="IPR036058">
    <property type="entry name" value="Kazal_dom_sf"/>
</dbReference>
<dbReference type="Proteomes" id="UP000828390">
    <property type="component" value="Unassembled WGS sequence"/>
</dbReference>
<dbReference type="SMART" id="SM00137">
    <property type="entry name" value="MAM"/>
    <property type="match status" value="1"/>
</dbReference>
<dbReference type="EMBL" id="JAIWYP010000013">
    <property type="protein sequence ID" value="KAH3720865.1"/>
    <property type="molecule type" value="Genomic_DNA"/>
</dbReference>
<protein>
    <recommendedName>
        <fullName evidence="1">MAM domain-containing protein</fullName>
    </recommendedName>
</protein>
<name>A0A9D4CBK7_DREPO</name>
<dbReference type="CDD" id="cd00104">
    <property type="entry name" value="KAZAL_FS"/>
    <property type="match status" value="1"/>
</dbReference>
<dbReference type="PANTHER" id="PTHR23282:SF101">
    <property type="entry name" value="MAM DOMAIN-CONTAINING PROTEIN"/>
    <property type="match status" value="1"/>
</dbReference>
<proteinExistence type="predicted"/>
<dbReference type="AlphaFoldDB" id="A0A9D4CBK7"/>
<dbReference type="GO" id="GO:0016020">
    <property type="term" value="C:membrane"/>
    <property type="evidence" value="ECO:0007669"/>
    <property type="project" value="InterPro"/>
</dbReference>
<dbReference type="Gene3D" id="2.60.120.200">
    <property type="match status" value="2"/>
</dbReference>
<evidence type="ECO:0000313" key="2">
    <source>
        <dbReference type="EMBL" id="KAH3720865.1"/>
    </source>
</evidence>
<accession>A0A9D4CBK7</accession>
<dbReference type="PANTHER" id="PTHR23282">
    <property type="entry name" value="APICAL ENDOSOMAL GLYCOPROTEIN PRECURSOR"/>
    <property type="match status" value="1"/>
</dbReference>
<feature type="domain" description="MAM" evidence="1">
    <location>
        <begin position="84"/>
        <end position="132"/>
    </location>
</feature>
<gene>
    <name evidence="2" type="ORF">DPMN_063774</name>
</gene>
<dbReference type="SUPFAM" id="SSF49899">
    <property type="entry name" value="Concanavalin A-like lectins/glucanases"/>
    <property type="match status" value="1"/>
</dbReference>
<evidence type="ECO:0000259" key="1">
    <source>
        <dbReference type="PROSITE" id="PS50060"/>
    </source>
</evidence>